<dbReference type="Proteomes" id="UP000037822">
    <property type="component" value="Unassembled WGS sequence"/>
</dbReference>
<organism evidence="2 3">
    <name type="scientific">Bosea vaviloviae</name>
    <dbReference type="NCBI Taxonomy" id="1526658"/>
    <lineage>
        <taxon>Bacteria</taxon>
        <taxon>Pseudomonadati</taxon>
        <taxon>Pseudomonadota</taxon>
        <taxon>Alphaproteobacteria</taxon>
        <taxon>Hyphomicrobiales</taxon>
        <taxon>Boseaceae</taxon>
        <taxon>Bosea</taxon>
    </lineage>
</organism>
<dbReference type="Gene3D" id="3.40.50.12500">
    <property type="match status" value="1"/>
</dbReference>
<evidence type="ECO:0000313" key="2">
    <source>
        <dbReference type="EMBL" id="KPH81184.1"/>
    </source>
</evidence>
<dbReference type="PATRIC" id="fig|1526658.3.peg.5302"/>
<dbReference type="PANTHER" id="PTHR28047">
    <property type="entry name" value="PROTEIN DCG1"/>
    <property type="match status" value="1"/>
</dbReference>
<comment type="caution">
    <text evidence="2">The sequence shown here is derived from an EMBL/GenBank/DDBJ whole genome shotgun (WGS) entry which is preliminary data.</text>
</comment>
<keyword evidence="3" id="KW-1185">Reference proteome</keyword>
<dbReference type="InterPro" id="IPR053714">
    <property type="entry name" value="Iso_Racemase_Enz_sf"/>
</dbReference>
<evidence type="ECO:0000256" key="1">
    <source>
        <dbReference type="ARBA" id="ARBA00038414"/>
    </source>
</evidence>
<gene>
    <name evidence="2" type="ORF">AE618_09070</name>
</gene>
<dbReference type="OrthoDB" id="7774147at2"/>
<sequence length="219" mass="22307">MTRLLLINPNTNAATTGMMRAIAQAAAPRDTLIDAMSAPYGVPLITNEEALLQAAKAVQALAGAIASVPPDGVIISAFGDPGLTGLRHRLSCPVTGIAEAGMAEAGSGKRPFAVVTTTPDLVGSITALAQAYGHGATMRGVALTDGDVHAVMADHETLVEALAKACQHAIDTMGAEAIVIGGGPLGQAAQSLNLRFPVPIIAPIPAAVRLAQKRYMRGF</sequence>
<reference evidence="2 3" key="1">
    <citation type="submission" date="2015-07" db="EMBL/GenBank/DDBJ databases">
        <title>Whole genome sequencing of Bosea vaviloviae isolated from cave pool.</title>
        <authorList>
            <person name="Tan N.E.H."/>
            <person name="Lee Y.P."/>
            <person name="Gan H.M."/>
            <person name="Barton H."/>
            <person name="Savka M.A."/>
        </authorList>
    </citation>
    <scope>NUCLEOTIDE SEQUENCE [LARGE SCALE GENOMIC DNA]</scope>
    <source>
        <strain evidence="2 3">SD260</strain>
    </source>
</reference>
<name>A0A0N1F5C4_9HYPH</name>
<accession>A0A0N1F5C4</accession>
<dbReference type="Pfam" id="PF01177">
    <property type="entry name" value="Asp_Glu_race"/>
    <property type="match status" value="1"/>
</dbReference>
<dbReference type="InterPro" id="IPR015942">
    <property type="entry name" value="Asp/Glu/hydantoin_racemase"/>
</dbReference>
<protein>
    <recommendedName>
        <fullName evidence="4">Hydantoin racemase</fullName>
    </recommendedName>
</protein>
<evidence type="ECO:0008006" key="4">
    <source>
        <dbReference type="Google" id="ProtNLM"/>
    </source>
</evidence>
<dbReference type="EMBL" id="LGSZ01000031">
    <property type="protein sequence ID" value="KPH81184.1"/>
    <property type="molecule type" value="Genomic_DNA"/>
</dbReference>
<comment type="similarity">
    <text evidence="1">Belongs to the HyuE racemase family.</text>
</comment>
<evidence type="ECO:0000313" key="3">
    <source>
        <dbReference type="Proteomes" id="UP000037822"/>
    </source>
</evidence>
<dbReference type="AlphaFoldDB" id="A0A0N1F5C4"/>
<proteinExistence type="inferred from homology"/>
<dbReference type="GO" id="GO:0047661">
    <property type="term" value="F:amino-acid racemase activity"/>
    <property type="evidence" value="ECO:0007669"/>
    <property type="project" value="InterPro"/>
</dbReference>
<dbReference type="InterPro" id="IPR052186">
    <property type="entry name" value="Hydantoin_racemase-like"/>
</dbReference>
<dbReference type="PANTHER" id="PTHR28047:SF5">
    <property type="entry name" value="PROTEIN DCG1"/>
    <property type="match status" value="1"/>
</dbReference>
<dbReference type="RefSeq" id="WP_054208730.1">
    <property type="nucleotide sequence ID" value="NZ_LGSZ01000031.1"/>
</dbReference>